<protein>
    <submittedName>
        <fullName evidence="2">Uncharacterized protein</fullName>
    </submittedName>
</protein>
<accession>A0A9N9WAY8</accession>
<keyword evidence="3" id="KW-1185">Reference proteome</keyword>
<evidence type="ECO:0000313" key="3">
    <source>
        <dbReference type="Proteomes" id="UP001153714"/>
    </source>
</evidence>
<dbReference type="AlphaFoldDB" id="A0A9N9WAY8"/>
<gene>
    <name evidence="2" type="ORF">DIATSA_LOCUS1964</name>
</gene>
<name>A0A9N9WAY8_9NEOP</name>
<reference evidence="2" key="2">
    <citation type="submission" date="2022-10" db="EMBL/GenBank/DDBJ databases">
        <authorList>
            <consortium name="ENA_rothamsted_submissions"/>
            <consortium name="culmorum"/>
            <person name="King R."/>
        </authorList>
    </citation>
    <scope>NUCLEOTIDE SEQUENCE</scope>
</reference>
<evidence type="ECO:0000313" key="2">
    <source>
        <dbReference type="EMBL" id="CAG9783820.1"/>
    </source>
</evidence>
<dbReference type="Proteomes" id="UP001153714">
    <property type="component" value="Chromosome 11"/>
</dbReference>
<evidence type="ECO:0000256" key="1">
    <source>
        <dbReference type="SAM" id="MobiDB-lite"/>
    </source>
</evidence>
<feature type="region of interest" description="Disordered" evidence="1">
    <location>
        <begin position="105"/>
        <end position="199"/>
    </location>
</feature>
<reference evidence="2" key="1">
    <citation type="submission" date="2021-12" db="EMBL/GenBank/DDBJ databases">
        <authorList>
            <person name="King R."/>
        </authorList>
    </citation>
    <scope>NUCLEOTIDE SEQUENCE</scope>
</reference>
<sequence length="239" mass="25989">MDRAGTSAPVAERHPLVLGGRVPRSYGSLFPYYKFVRDTVSERNPFNEDARHLIRNALRIPASPCAGSTGDVGLLLWPHPQKGARQETEVYPLKLSDVPLMVGEARDRPGGHTPRSSPPFRPALKGQVPLGLGARRADRGVQLVDGSHPLSSRRGYGPTEVPAPHQSSCKHSRTPTAPQPRGEGNSPPHLTVGHLPGSSHLKAASLSPLALLHLTWREERDKRPRDRSGLCTLLCSPPR</sequence>
<organism evidence="2 3">
    <name type="scientific">Diatraea saccharalis</name>
    <name type="common">sugarcane borer</name>
    <dbReference type="NCBI Taxonomy" id="40085"/>
    <lineage>
        <taxon>Eukaryota</taxon>
        <taxon>Metazoa</taxon>
        <taxon>Ecdysozoa</taxon>
        <taxon>Arthropoda</taxon>
        <taxon>Hexapoda</taxon>
        <taxon>Insecta</taxon>
        <taxon>Pterygota</taxon>
        <taxon>Neoptera</taxon>
        <taxon>Endopterygota</taxon>
        <taxon>Lepidoptera</taxon>
        <taxon>Glossata</taxon>
        <taxon>Ditrysia</taxon>
        <taxon>Pyraloidea</taxon>
        <taxon>Crambidae</taxon>
        <taxon>Crambinae</taxon>
        <taxon>Diatraea</taxon>
    </lineage>
</organism>
<dbReference type="OrthoDB" id="6084525at2759"/>
<proteinExistence type="predicted"/>
<dbReference type="EMBL" id="OU893342">
    <property type="protein sequence ID" value="CAG9783820.1"/>
    <property type="molecule type" value="Genomic_DNA"/>
</dbReference>